<keyword evidence="1" id="KW-0472">Membrane</keyword>
<keyword evidence="1" id="KW-0812">Transmembrane</keyword>
<feature type="transmembrane region" description="Helical" evidence="1">
    <location>
        <begin position="77"/>
        <end position="95"/>
    </location>
</feature>
<evidence type="ECO:0000313" key="3">
    <source>
        <dbReference type="Proteomes" id="UP000580250"/>
    </source>
</evidence>
<reference evidence="2 3" key="1">
    <citation type="submission" date="2020-08" db="EMBL/GenBank/DDBJ databases">
        <authorList>
            <person name="Koutsovoulos G."/>
            <person name="Danchin GJ E."/>
        </authorList>
    </citation>
    <scope>NUCLEOTIDE SEQUENCE [LARGE SCALE GENOMIC DNA]</scope>
</reference>
<gene>
    <name evidence="2" type="ORF">MENT_LOCUS21593</name>
</gene>
<evidence type="ECO:0000256" key="1">
    <source>
        <dbReference type="SAM" id="Phobius"/>
    </source>
</evidence>
<dbReference type="AlphaFoldDB" id="A0A6V7V5F3"/>
<accession>A0A6V7V5F3</accession>
<name>A0A6V7V5F3_MELEN</name>
<protein>
    <submittedName>
        <fullName evidence="2">Uncharacterized protein</fullName>
    </submittedName>
</protein>
<evidence type="ECO:0000313" key="2">
    <source>
        <dbReference type="EMBL" id="CAD2170207.1"/>
    </source>
</evidence>
<dbReference type="Proteomes" id="UP000580250">
    <property type="component" value="Unassembled WGS sequence"/>
</dbReference>
<feature type="transmembrane region" description="Helical" evidence="1">
    <location>
        <begin position="51"/>
        <end position="71"/>
    </location>
</feature>
<sequence length="122" mass="14581">MQWCHDSIKAIVSVSLGHILAGIVTDLIRLFQPQSFRLHFMDYGGWPRFAIWYGLWRIWYGLWRYGIWRLWWVRRPWGMYGGLGSMYGMGGYYPYSYYGGKKKREAGLEPPPVDEKYNNQEE</sequence>
<feature type="transmembrane region" description="Helical" evidence="1">
    <location>
        <begin position="12"/>
        <end position="31"/>
    </location>
</feature>
<proteinExistence type="predicted"/>
<dbReference type="EMBL" id="CAJEWN010000164">
    <property type="protein sequence ID" value="CAD2170207.1"/>
    <property type="molecule type" value="Genomic_DNA"/>
</dbReference>
<comment type="caution">
    <text evidence="2">The sequence shown here is derived from an EMBL/GenBank/DDBJ whole genome shotgun (WGS) entry which is preliminary data.</text>
</comment>
<keyword evidence="1" id="KW-1133">Transmembrane helix</keyword>
<organism evidence="2 3">
    <name type="scientific">Meloidogyne enterolobii</name>
    <name type="common">Root-knot nematode worm</name>
    <name type="synonym">Meloidogyne mayaguensis</name>
    <dbReference type="NCBI Taxonomy" id="390850"/>
    <lineage>
        <taxon>Eukaryota</taxon>
        <taxon>Metazoa</taxon>
        <taxon>Ecdysozoa</taxon>
        <taxon>Nematoda</taxon>
        <taxon>Chromadorea</taxon>
        <taxon>Rhabditida</taxon>
        <taxon>Tylenchina</taxon>
        <taxon>Tylenchomorpha</taxon>
        <taxon>Tylenchoidea</taxon>
        <taxon>Meloidogynidae</taxon>
        <taxon>Meloidogyninae</taxon>
        <taxon>Meloidogyne</taxon>
    </lineage>
</organism>